<gene>
    <name evidence="3" type="ORF">HF519_14950</name>
</gene>
<reference evidence="3 4" key="1">
    <citation type="submission" date="2020-04" db="EMBL/GenBank/DDBJ databases">
        <authorList>
            <person name="Klaysubun C."/>
            <person name="Duangmal K."/>
            <person name="Lipun K."/>
        </authorList>
    </citation>
    <scope>NUCLEOTIDE SEQUENCE [LARGE SCALE GENOMIC DNA]</scope>
    <source>
        <strain evidence="3 4">DSM 45300</strain>
    </source>
</reference>
<proteinExistence type="predicted"/>
<sequence>MIGGIPAHPLIIHAVVVLLPLAAVGAVAIAARPAWRRSLGIPVALIGLIGVGAVPLAVETGEQLRQALGGGGPLVEVHAQRAQTLLPFAVAFLILLLLAVYTGRRADRAGEEPGDGAPVWRRAAVGSAVLAAVAGIVVTGLVVWIGHAGSAAVWLATVS</sequence>
<keyword evidence="1" id="KW-0812">Transmembrane</keyword>
<dbReference type="Proteomes" id="UP000586918">
    <property type="component" value="Unassembled WGS sequence"/>
</dbReference>
<organism evidence="3 4">
    <name type="scientific">Pseudonocardia bannensis</name>
    <dbReference type="NCBI Taxonomy" id="630973"/>
    <lineage>
        <taxon>Bacteria</taxon>
        <taxon>Bacillati</taxon>
        <taxon>Actinomycetota</taxon>
        <taxon>Actinomycetes</taxon>
        <taxon>Pseudonocardiales</taxon>
        <taxon>Pseudonocardiaceae</taxon>
        <taxon>Pseudonocardia</taxon>
    </lineage>
</organism>
<keyword evidence="4" id="KW-1185">Reference proteome</keyword>
<dbReference type="EMBL" id="JAAXKZ010000049">
    <property type="protein sequence ID" value="NMH92848.1"/>
    <property type="molecule type" value="Genomic_DNA"/>
</dbReference>
<feature type="transmembrane region" description="Helical" evidence="1">
    <location>
        <begin position="84"/>
        <end position="102"/>
    </location>
</feature>
<dbReference type="InterPro" id="IPR019251">
    <property type="entry name" value="DUF2231_TM"/>
</dbReference>
<evidence type="ECO:0000313" key="3">
    <source>
        <dbReference type="EMBL" id="NMH92848.1"/>
    </source>
</evidence>
<dbReference type="AlphaFoldDB" id="A0A848DJI0"/>
<feature type="transmembrane region" description="Helical" evidence="1">
    <location>
        <begin position="12"/>
        <end position="31"/>
    </location>
</feature>
<accession>A0A848DJI0</accession>
<evidence type="ECO:0000256" key="1">
    <source>
        <dbReference type="SAM" id="Phobius"/>
    </source>
</evidence>
<keyword evidence="1" id="KW-1133">Transmembrane helix</keyword>
<dbReference type="Pfam" id="PF09990">
    <property type="entry name" value="DUF2231"/>
    <property type="match status" value="1"/>
</dbReference>
<name>A0A848DJI0_9PSEU</name>
<feature type="transmembrane region" description="Helical" evidence="1">
    <location>
        <begin position="38"/>
        <end position="58"/>
    </location>
</feature>
<comment type="caution">
    <text evidence="3">The sequence shown here is derived from an EMBL/GenBank/DDBJ whole genome shotgun (WGS) entry which is preliminary data.</text>
</comment>
<feature type="domain" description="DUF2231" evidence="2">
    <location>
        <begin position="4"/>
        <end position="147"/>
    </location>
</feature>
<feature type="transmembrane region" description="Helical" evidence="1">
    <location>
        <begin position="123"/>
        <end position="145"/>
    </location>
</feature>
<evidence type="ECO:0000259" key="2">
    <source>
        <dbReference type="Pfam" id="PF09990"/>
    </source>
</evidence>
<protein>
    <recommendedName>
        <fullName evidence="2">DUF2231 domain-containing protein</fullName>
    </recommendedName>
</protein>
<evidence type="ECO:0000313" key="4">
    <source>
        <dbReference type="Proteomes" id="UP000586918"/>
    </source>
</evidence>
<keyword evidence="1" id="KW-0472">Membrane</keyword>